<comment type="caution">
    <text evidence="2">The sequence shown here is derived from an EMBL/GenBank/DDBJ whole genome shotgun (WGS) entry which is preliminary data.</text>
</comment>
<sequence>MKTIKLFLAFMALIAVKTYAQQGIVVSSPSENYAVNTITTSSVSSSKNAPISITVSNQTGGDAERSKSFSKTFSVDNGDKVSFNNQYGSMVIKTWDRKEVKVDVEIKAYSNSDSDVQKLIDEVTIDANKTGDQVSVKTNMSDRNGRYGRVITNGSTKWRREIKVNYVVYMPAVNALTAQQQYGNIELADYSGPTSLKVQYGNLTAGNLNSGNNYIYVQYGKATIQDINTAVVKHEYGGGVSIGSVGTLQLDAEYVPVNVNTISKSANIKIQYGSGLTVGSIAGNLLLNSEYAKVNINSVKGNTVIKQGYGSLSIANAGKLSINSEYTNVTLGTLNGDANIKMDYNRLSVAELTPACKSFIFNGEYASAGIGFASNYNANFNITTTYAGFKYGSNVSATKNSDDDETKRYSGKVGNGSGGSINIRSEYGAITFK</sequence>
<accession>A0ABP7Q095</accession>
<gene>
    <name evidence="2" type="ORF">GCM10022246_28290</name>
</gene>
<keyword evidence="3" id="KW-1185">Reference proteome</keyword>
<feature type="signal peptide" evidence="1">
    <location>
        <begin position="1"/>
        <end position="20"/>
    </location>
</feature>
<dbReference type="EMBL" id="BAABAK010000015">
    <property type="protein sequence ID" value="GAA3974312.1"/>
    <property type="molecule type" value="Genomic_DNA"/>
</dbReference>
<dbReference type="Proteomes" id="UP001501081">
    <property type="component" value="Unassembled WGS sequence"/>
</dbReference>
<proteinExistence type="predicted"/>
<dbReference type="RefSeq" id="WP_344768088.1">
    <property type="nucleotide sequence ID" value="NZ_BAABAK010000015.1"/>
</dbReference>
<evidence type="ECO:0000256" key="1">
    <source>
        <dbReference type="SAM" id="SignalP"/>
    </source>
</evidence>
<keyword evidence="1" id="KW-0732">Signal</keyword>
<reference evidence="3" key="1">
    <citation type="journal article" date="2019" name="Int. J. Syst. Evol. Microbiol.">
        <title>The Global Catalogue of Microorganisms (GCM) 10K type strain sequencing project: providing services to taxonomists for standard genome sequencing and annotation.</title>
        <authorList>
            <consortium name="The Broad Institute Genomics Platform"/>
            <consortium name="The Broad Institute Genome Sequencing Center for Infectious Disease"/>
            <person name="Wu L."/>
            <person name="Ma J."/>
        </authorList>
    </citation>
    <scope>NUCLEOTIDE SEQUENCE [LARGE SCALE GENOMIC DNA]</scope>
    <source>
        <strain evidence="3">JCM 17338</strain>
    </source>
</reference>
<organism evidence="2 3">
    <name type="scientific">Pedobacter ginsengiterrae</name>
    <dbReference type="NCBI Taxonomy" id="871696"/>
    <lineage>
        <taxon>Bacteria</taxon>
        <taxon>Pseudomonadati</taxon>
        <taxon>Bacteroidota</taxon>
        <taxon>Sphingobacteriia</taxon>
        <taxon>Sphingobacteriales</taxon>
        <taxon>Sphingobacteriaceae</taxon>
        <taxon>Pedobacter</taxon>
    </lineage>
</organism>
<feature type="chain" id="PRO_5047203604" description="Adhesin domain-containing protein" evidence="1">
    <location>
        <begin position="21"/>
        <end position="433"/>
    </location>
</feature>
<evidence type="ECO:0000313" key="3">
    <source>
        <dbReference type="Proteomes" id="UP001501081"/>
    </source>
</evidence>
<protein>
    <recommendedName>
        <fullName evidence="4">Adhesin domain-containing protein</fullName>
    </recommendedName>
</protein>
<name>A0ABP7Q095_9SPHI</name>
<evidence type="ECO:0008006" key="4">
    <source>
        <dbReference type="Google" id="ProtNLM"/>
    </source>
</evidence>
<evidence type="ECO:0000313" key="2">
    <source>
        <dbReference type="EMBL" id="GAA3974312.1"/>
    </source>
</evidence>